<sequence length="304" mass="36032">MAHYTRTATTVNEQIDILFRRGLDITVDDQTIHRLENIGYFKFKGYCFPFYSEKDKFALKNPQQNKKYTFDEIYQSYMLDQKLHLLLLGLTNRIETQFKARLGYYIAMNYGPLGYKNKALFRNEELYNNWQARSQNGQQNALERNESYVKHYQTDYENDFPIWVVLEMASFGDVSKLFSDISTVDQKTFARQYGQSYVYVKSWIHFIVAVRNYCAHNSRTFRRQFHVAPRIDSKEKRLVTENYLNFGNLFSALFVAKKMCKSRRYFDDTVASIKHYFAAYPLVDIGYFGFPNNWESILANLVVS</sequence>
<dbReference type="Proteomes" id="UP001596289">
    <property type="component" value="Unassembled WGS sequence"/>
</dbReference>
<reference evidence="2" key="1">
    <citation type="journal article" date="2019" name="Int. J. Syst. Evol. Microbiol.">
        <title>The Global Catalogue of Microorganisms (GCM) 10K type strain sequencing project: providing services to taxonomists for standard genome sequencing and annotation.</title>
        <authorList>
            <consortium name="The Broad Institute Genomics Platform"/>
            <consortium name="The Broad Institute Genome Sequencing Center for Infectious Disease"/>
            <person name="Wu L."/>
            <person name="Ma J."/>
        </authorList>
    </citation>
    <scope>NUCLEOTIDE SEQUENCE [LARGE SCALE GENOMIC DNA]</scope>
    <source>
        <strain evidence="2">CCM 8904</strain>
    </source>
</reference>
<comment type="caution">
    <text evidence="1">The sequence shown here is derived from an EMBL/GenBank/DDBJ whole genome shotgun (WGS) entry which is preliminary data.</text>
</comment>
<keyword evidence="2" id="KW-1185">Reference proteome</keyword>
<protein>
    <submittedName>
        <fullName evidence="1">Abi family protein</fullName>
    </submittedName>
</protein>
<accession>A0ABW1R9W5</accession>
<organism evidence="1 2">
    <name type="scientific">Loigolactobacillus jiayinensis</name>
    <dbReference type="NCBI Taxonomy" id="2486016"/>
    <lineage>
        <taxon>Bacteria</taxon>
        <taxon>Bacillati</taxon>
        <taxon>Bacillota</taxon>
        <taxon>Bacilli</taxon>
        <taxon>Lactobacillales</taxon>
        <taxon>Lactobacillaceae</taxon>
        <taxon>Loigolactobacillus</taxon>
    </lineage>
</organism>
<dbReference type="RefSeq" id="WP_125553087.1">
    <property type="nucleotide sequence ID" value="NZ_JBHSSL010000018.1"/>
</dbReference>
<name>A0ABW1R9W5_9LACO</name>
<evidence type="ECO:0000313" key="2">
    <source>
        <dbReference type="Proteomes" id="UP001596289"/>
    </source>
</evidence>
<dbReference type="PIRSF" id="PIRSF034934">
    <property type="entry name" value="AbiF_AbiD"/>
    <property type="match status" value="1"/>
</dbReference>
<dbReference type="Pfam" id="PF07751">
    <property type="entry name" value="Abi_2"/>
    <property type="match status" value="1"/>
</dbReference>
<dbReference type="InterPro" id="IPR011664">
    <property type="entry name" value="Abi_system_AbiD/AbiF-like"/>
</dbReference>
<dbReference type="EMBL" id="JBHSSL010000018">
    <property type="protein sequence ID" value="MFC6169377.1"/>
    <property type="molecule type" value="Genomic_DNA"/>
</dbReference>
<evidence type="ECO:0000313" key="1">
    <source>
        <dbReference type="EMBL" id="MFC6169377.1"/>
    </source>
</evidence>
<proteinExistence type="predicted"/>
<gene>
    <name evidence="1" type="ORF">ACFQGP_02150</name>
</gene>
<dbReference type="InterPro" id="IPR017034">
    <property type="entry name" value="Abi_system_AbiD/AbiF"/>
</dbReference>